<protein>
    <submittedName>
        <fullName evidence="1">Uncharacterized protein</fullName>
    </submittedName>
</protein>
<dbReference type="EMBL" id="MDJD01000007">
    <property type="protein sequence ID" value="OEK09427.1"/>
    <property type="molecule type" value="Genomic_DNA"/>
</dbReference>
<dbReference type="RefSeq" id="WP_069828864.1">
    <property type="nucleotide sequence ID" value="NZ_MDJD01000007.1"/>
</dbReference>
<dbReference type="Proteomes" id="UP000095713">
    <property type="component" value="Unassembled WGS sequence"/>
</dbReference>
<comment type="caution">
    <text evidence="1">The sequence shown here is derived from an EMBL/GenBank/DDBJ whole genome shotgun (WGS) entry which is preliminary data.</text>
</comment>
<evidence type="ECO:0000313" key="1">
    <source>
        <dbReference type="EMBL" id="OEK09427.1"/>
    </source>
</evidence>
<keyword evidence="2" id="KW-1185">Reference proteome</keyword>
<proteinExistence type="predicted"/>
<dbReference type="AlphaFoldDB" id="A0A1E5TDL2"/>
<sequence length="65" mass="7700">MTVYLISNQEFEGKVRLKAFDVAKKEIGRSFKTIKMAEDEALYFDFEFDNRTPLLQANFFEINIK</sequence>
<reference evidence="1 2" key="1">
    <citation type="submission" date="2016-05" db="EMBL/GenBank/DDBJ databases">
        <title>Draft Genome Sequence of Algibacter sp. Strain SK-16 Isolated from the Surface Water of Aburatsubo Inlet.</title>
        <authorList>
            <person name="Wong S.-K."/>
            <person name="Yoshizawa S."/>
            <person name="Nakajima Y."/>
            <person name="Ogura Y."/>
            <person name="Tetsuya H."/>
            <person name="Hamasaki K."/>
        </authorList>
    </citation>
    <scope>NUCLEOTIDE SEQUENCE [LARGE SCALE GENOMIC DNA]</scope>
    <source>
        <strain evidence="1 2">SK-16</strain>
    </source>
</reference>
<gene>
    <name evidence="1" type="ORF">A8C32_11965</name>
</gene>
<accession>A0A1E5TDL2</accession>
<organism evidence="1 2">
    <name type="scientific">Flavivirga aquatica</name>
    <dbReference type="NCBI Taxonomy" id="1849968"/>
    <lineage>
        <taxon>Bacteria</taxon>
        <taxon>Pseudomonadati</taxon>
        <taxon>Bacteroidota</taxon>
        <taxon>Flavobacteriia</taxon>
        <taxon>Flavobacteriales</taxon>
        <taxon>Flavobacteriaceae</taxon>
        <taxon>Flavivirga</taxon>
    </lineage>
</organism>
<evidence type="ECO:0000313" key="2">
    <source>
        <dbReference type="Proteomes" id="UP000095713"/>
    </source>
</evidence>
<dbReference type="OrthoDB" id="9179901at2"/>
<name>A0A1E5TDL2_9FLAO</name>
<dbReference type="STRING" id="1849968.A8C32_11965"/>